<organism evidence="1 2">
    <name type="scientific">Methanobacterium paludis (strain DSM 25820 / JCM 18151 / SWAN1)</name>
    <dbReference type="NCBI Taxonomy" id="868131"/>
    <lineage>
        <taxon>Archaea</taxon>
        <taxon>Methanobacteriati</taxon>
        <taxon>Methanobacteriota</taxon>
        <taxon>Methanomada group</taxon>
        <taxon>Methanobacteria</taxon>
        <taxon>Methanobacteriales</taxon>
        <taxon>Methanobacteriaceae</taxon>
        <taxon>Methanobacterium</taxon>
    </lineage>
</organism>
<name>F6D373_METPW</name>
<sequence>MKSVENNAITIIKAMVEGSLKRANGDAIKRLTNLRSKEINDGILYLEQKNLVTLLPSPSPIRYDFLNVTIDDRAYSFYSDNYCGLSIE</sequence>
<dbReference type="STRING" id="868131.MSWAN_0989"/>
<reference evidence="1 2" key="1">
    <citation type="journal article" date="2014" name="Int. J. Syst. Evol. Microbiol.">
        <title>Methanobacterium paludis sp. nov. and a novel strain of Methanobacterium lacus isolated from northern peatlands.</title>
        <authorList>
            <person name="Cadillo-Quiroz H."/>
            <person name="Brauer S.L."/>
            <person name="Goodson N."/>
            <person name="Yavitt J.B."/>
            <person name="Zinder S.H."/>
        </authorList>
    </citation>
    <scope>NUCLEOTIDE SEQUENCE [LARGE SCALE GENOMIC DNA]</scope>
    <source>
        <strain evidence="2">DSM 25820 / JCM 18151 / SWAN1</strain>
    </source>
</reference>
<dbReference type="Proteomes" id="UP000009231">
    <property type="component" value="Chromosome"/>
</dbReference>
<keyword evidence="2" id="KW-1185">Reference proteome</keyword>
<gene>
    <name evidence="1" type="ordered locus">MSWAN_0989</name>
</gene>
<dbReference type="AlphaFoldDB" id="F6D373"/>
<accession>F6D373</accession>
<dbReference type="RefSeq" id="WP_013825515.1">
    <property type="nucleotide sequence ID" value="NC_015574.1"/>
</dbReference>
<dbReference type="OrthoDB" id="66947at2157"/>
<dbReference type="EMBL" id="CP002772">
    <property type="protein sequence ID" value="AEG18013.1"/>
    <property type="molecule type" value="Genomic_DNA"/>
</dbReference>
<dbReference type="HOGENOM" id="CLU_2461816_0_0_2"/>
<dbReference type="GeneID" id="10668491"/>
<evidence type="ECO:0000313" key="1">
    <source>
        <dbReference type="EMBL" id="AEG18013.1"/>
    </source>
</evidence>
<dbReference type="KEGG" id="mew:MSWAN_0989"/>
<protein>
    <submittedName>
        <fullName evidence="1">Uncharacterized protein</fullName>
    </submittedName>
</protein>
<proteinExistence type="predicted"/>
<evidence type="ECO:0000313" key="2">
    <source>
        <dbReference type="Proteomes" id="UP000009231"/>
    </source>
</evidence>